<dbReference type="EMBL" id="VJMJ01000089">
    <property type="protein sequence ID" value="KAF0736551.1"/>
    <property type="molecule type" value="Genomic_DNA"/>
</dbReference>
<dbReference type="AlphaFoldDB" id="A0A6G0X929"/>
<comment type="caution">
    <text evidence="1">The sequence shown here is derived from an EMBL/GenBank/DDBJ whole genome shotgun (WGS) entry which is preliminary data.</text>
</comment>
<keyword evidence="2" id="KW-1185">Reference proteome</keyword>
<gene>
    <name evidence="1" type="ORF">Ae201684_007561</name>
</gene>
<dbReference type="Proteomes" id="UP000481153">
    <property type="component" value="Unassembled WGS sequence"/>
</dbReference>
<reference evidence="1 2" key="1">
    <citation type="submission" date="2019-07" db="EMBL/GenBank/DDBJ databases">
        <title>Genomics analysis of Aphanomyces spp. identifies a new class of oomycete effector associated with host adaptation.</title>
        <authorList>
            <person name="Gaulin E."/>
        </authorList>
    </citation>
    <scope>NUCLEOTIDE SEQUENCE [LARGE SCALE GENOMIC DNA]</scope>
    <source>
        <strain evidence="1 2">ATCC 201684</strain>
    </source>
</reference>
<organism evidence="1 2">
    <name type="scientific">Aphanomyces euteiches</name>
    <dbReference type="NCBI Taxonomy" id="100861"/>
    <lineage>
        <taxon>Eukaryota</taxon>
        <taxon>Sar</taxon>
        <taxon>Stramenopiles</taxon>
        <taxon>Oomycota</taxon>
        <taxon>Saprolegniomycetes</taxon>
        <taxon>Saprolegniales</taxon>
        <taxon>Verrucalvaceae</taxon>
        <taxon>Aphanomyces</taxon>
    </lineage>
</organism>
<sequence length="151" mass="17495">MRQQHSKVEELDRKVRRDSERWGLFAAAANQRPPVLAAPTAISRPETLMGVQQVPLAPMNKGSTKRERRKFMDEYMAYSRRVEALNRGVGGILFLMPLAACIDQKIVPRVCEYDFGNPFEEITEDEWRNNFLSAREVQELDLEWVTKAMRP</sequence>
<proteinExistence type="predicted"/>
<evidence type="ECO:0000313" key="1">
    <source>
        <dbReference type="EMBL" id="KAF0736551.1"/>
    </source>
</evidence>
<dbReference type="VEuPathDB" id="FungiDB:AeMF1_020618"/>
<name>A0A6G0X929_9STRA</name>
<accession>A0A6G0X929</accession>
<protein>
    <submittedName>
        <fullName evidence="1">Uncharacterized protein</fullName>
    </submittedName>
</protein>
<evidence type="ECO:0000313" key="2">
    <source>
        <dbReference type="Proteomes" id="UP000481153"/>
    </source>
</evidence>